<keyword evidence="7 15" id="KW-0547">Nucleotide-binding</keyword>
<dbReference type="Pfam" id="PF00403">
    <property type="entry name" value="HMA"/>
    <property type="match status" value="2"/>
</dbReference>
<dbReference type="Gene3D" id="3.40.1110.10">
    <property type="entry name" value="Calcium-transporting ATPase, cytoplasmic domain N"/>
    <property type="match status" value="1"/>
</dbReference>
<dbReference type="InterPro" id="IPR023298">
    <property type="entry name" value="ATPase_P-typ_TM_dom_sf"/>
</dbReference>
<evidence type="ECO:0000256" key="2">
    <source>
        <dbReference type="ARBA" id="ARBA00006024"/>
    </source>
</evidence>
<dbReference type="PANTHER" id="PTHR43520:SF32">
    <property type="entry name" value="COPPER RESISTANCE P-TYPE ATPASE (EUROFUNG)"/>
    <property type="match status" value="1"/>
</dbReference>
<dbReference type="InterPro" id="IPR001757">
    <property type="entry name" value="P_typ_ATPase"/>
</dbReference>
<dbReference type="GO" id="GO:0016887">
    <property type="term" value="F:ATP hydrolysis activity"/>
    <property type="evidence" value="ECO:0007669"/>
    <property type="project" value="InterPro"/>
</dbReference>
<dbReference type="InterPro" id="IPR044492">
    <property type="entry name" value="P_typ_ATPase_HD_dom"/>
</dbReference>
<evidence type="ECO:0000256" key="4">
    <source>
        <dbReference type="ARBA" id="ARBA00022692"/>
    </source>
</evidence>
<dbReference type="Gene3D" id="3.30.70.100">
    <property type="match status" value="2"/>
</dbReference>
<comment type="similarity">
    <text evidence="2 15">Belongs to the cation transport ATPase (P-type) (TC 3.A.3) family. Type IB subfamily.</text>
</comment>
<dbReference type="GO" id="GO:0005524">
    <property type="term" value="F:ATP binding"/>
    <property type="evidence" value="ECO:0007669"/>
    <property type="project" value="UniProtKB-UniRule"/>
</dbReference>
<feature type="transmembrane region" description="Helical" evidence="15">
    <location>
        <begin position="978"/>
        <end position="1000"/>
    </location>
</feature>
<comment type="subcellular location">
    <subcellularLocation>
        <location evidence="1">Endomembrane system</location>
        <topology evidence="1">Multi-pass membrane protein</topology>
    </subcellularLocation>
    <subcellularLocation>
        <location evidence="15">Membrane</location>
    </subcellularLocation>
</comment>
<proteinExistence type="inferred from homology"/>
<name>A0A5C3NE82_9AGAM</name>
<dbReference type="AlphaFoldDB" id="A0A5C3NE82"/>
<evidence type="ECO:0000313" key="17">
    <source>
        <dbReference type="EMBL" id="TFK55683.1"/>
    </source>
</evidence>
<accession>A0A5C3NE82</accession>
<keyword evidence="5 15" id="KW-0479">Metal-binding</keyword>
<feature type="transmembrane region" description="Helical" evidence="15">
    <location>
        <begin position="1006"/>
        <end position="1027"/>
    </location>
</feature>
<evidence type="ECO:0000256" key="10">
    <source>
        <dbReference type="ARBA" id="ARBA00022967"/>
    </source>
</evidence>
<keyword evidence="14 15" id="KW-0472">Membrane</keyword>
<dbReference type="SUPFAM" id="SSF56784">
    <property type="entry name" value="HAD-like"/>
    <property type="match status" value="1"/>
</dbReference>
<feature type="transmembrane region" description="Helical" evidence="15">
    <location>
        <begin position="311"/>
        <end position="330"/>
    </location>
</feature>
<evidence type="ECO:0000256" key="15">
    <source>
        <dbReference type="RuleBase" id="RU362081"/>
    </source>
</evidence>
<dbReference type="SFLD" id="SFLDS00003">
    <property type="entry name" value="Haloacid_Dehalogenase"/>
    <property type="match status" value="1"/>
</dbReference>
<evidence type="ECO:0000256" key="11">
    <source>
        <dbReference type="ARBA" id="ARBA00022989"/>
    </source>
</evidence>
<dbReference type="InterPro" id="IPR036412">
    <property type="entry name" value="HAD-like_sf"/>
</dbReference>
<dbReference type="SUPFAM" id="SSF81665">
    <property type="entry name" value="Calcium ATPase, transmembrane domain M"/>
    <property type="match status" value="1"/>
</dbReference>
<keyword evidence="13" id="KW-0406">Ion transport</keyword>
<dbReference type="CDD" id="cd02094">
    <property type="entry name" value="P-type_ATPase_Cu-like"/>
    <property type="match status" value="1"/>
</dbReference>
<reference evidence="17 18" key="1">
    <citation type="journal article" date="2019" name="Nat. Ecol. Evol.">
        <title>Megaphylogeny resolves global patterns of mushroom evolution.</title>
        <authorList>
            <person name="Varga T."/>
            <person name="Krizsan K."/>
            <person name="Foldi C."/>
            <person name="Dima B."/>
            <person name="Sanchez-Garcia M."/>
            <person name="Sanchez-Ramirez S."/>
            <person name="Szollosi G.J."/>
            <person name="Szarkandi J.G."/>
            <person name="Papp V."/>
            <person name="Albert L."/>
            <person name="Andreopoulos W."/>
            <person name="Angelini C."/>
            <person name="Antonin V."/>
            <person name="Barry K.W."/>
            <person name="Bougher N.L."/>
            <person name="Buchanan P."/>
            <person name="Buyck B."/>
            <person name="Bense V."/>
            <person name="Catcheside P."/>
            <person name="Chovatia M."/>
            <person name="Cooper J."/>
            <person name="Damon W."/>
            <person name="Desjardin D."/>
            <person name="Finy P."/>
            <person name="Geml J."/>
            <person name="Haridas S."/>
            <person name="Hughes K."/>
            <person name="Justo A."/>
            <person name="Karasinski D."/>
            <person name="Kautmanova I."/>
            <person name="Kiss B."/>
            <person name="Kocsube S."/>
            <person name="Kotiranta H."/>
            <person name="LaButti K.M."/>
            <person name="Lechner B.E."/>
            <person name="Liimatainen K."/>
            <person name="Lipzen A."/>
            <person name="Lukacs Z."/>
            <person name="Mihaltcheva S."/>
            <person name="Morgado L.N."/>
            <person name="Niskanen T."/>
            <person name="Noordeloos M.E."/>
            <person name="Ohm R.A."/>
            <person name="Ortiz-Santana B."/>
            <person name="Ovrebo C."/>
            <person name="Racz N."/>
            <person name="Riley R."/>
            <person name="Savchenko A."/>
            <person name="Shiryaev A."/>
            <person name="Soop K."/>
            <person name="Spirin V."/>
            <person name="Szebenyi C."/>
            <person name="Tomsovsky M."/>
            <person name="Tulloss R.E."/>
            <person name="Uehling J."/>
            <person name="Grigoriev I.V."/>
            <person name="Vagvolgyi C."/>
            <person name="Papp T."/>
            <person name="Martin F.M."/>
            <person name="Miettinen O."/>
            <person name="Hibbett D.S."/>
            <person name="Nagy L.G."/>
        </authorList>
    </citation>
    <scope>NUCLEOTIDE SEQUENCE [LARGE SCALE GENOMIC DNA]</scope>
    <source>
        <strain evidence="17 18">OMC1185</strain>
    </source>
</reference>
<feature type="transmembrane region" description="Helical" evidence="15">
    <location>
        <begin position="362"/>
        <end position="383"/>
    </location>
</feature>
<keyword evidence="4 15" id="KW-0812">Transmembrane</keyword>
<keyword evidence="11 15" id="KW-1133">Transmembrane helix</keyword>
<keyword evidence="10" id="KW-1278">Translocase</keyword>
<evidence type="ECO:0000256" key="9">
    <source>
        <dbReference type="ARBA" id="ARBA00022842"/>
    </source>
</evidence>
<dbReference type="CDD" id="cd00371">
    <property type="entry name" value="HMA"/>
    <property type="match status" value="2"/>
</dbReference>
<dbReference type="InterPro" id="IPR036163">
    <property type="entry name" value="HMA_dom_sf"/>
</dbReference>
<dbReference type="GO" id="GO:0043682">
    <property type="term" value="F:P-type divalent copper transporter activity"/>
    <property type="evidence" value="ECO:0007669"/>
    <property type="project" value="TreeGrafter"/>
</dbReference>
<dbReference type="NCBIfam" id="TIGR01494">
    <property type="entry name" value="ATPase_P-type"/>
    <property type="match status" value="2"/>
</dbReference>
<keyword evidence="6" id="KW-0677">Repeat</keyword>
<dbReference type="SUPFAM" id="SSF55008">
    <property type="entry name" value="HMA, heavy metal-associated domain"/>
    <property type="match status" value="2"/>
</dbReference>
<sequence length="1035" mass="111920">MTCAACSNTITDIVSQIPGVSNIVVNLLGNSGTVTIDSEDVKEKVVEAIDDAGYEAEIYSIEPIKVLQPSPNAQAPRWQDGPYHAVFSVGGMTCASCSNTITELVSQLPGASNVTVNLLGKFANATIERRDLAETIVETIEDAGYEAELITLEDMSSEKAELEQAGPRQVSLRVDGMFCKHCPEKVMSSLSEFGSDITVTKPITDYTDPILNLSYQPSSPSFTIRNIISAIAASKAPPFKVSMYRPPSLEERARKMQLHEQHQMLLRLAFSVVVAIPTFIIAIVYMSLIPSGNRTKMWFMEPMWAGNASRLEWALLFLATPVMFYSAGVFHRRSLKELRALWRRGSRTPVWKRFVRFGSMNLLVSTGVSVAYFASIALLGLAATQTPSPTGNGDTTTYFDSVVFLTMFLLAGRFMEAHSKTRTADAITALSKLRPAEALLLVPVVQMPDEQTRCSVGDGDADLEKGDEKLENERKTGWVVQKVDVSLLEAGDLVRVPSGSTPPADGTLVAGMECTFDESSLTGESRLVKKEIGDKVFLGTINKGNMVDVRIESVGGESMLDHVVKIVREGQTRRAPIERIADLLTGYFVPVVTLLAVLTWIIWLALGVSGVLPPGYLDIEVGGWVVWSLEFAIAVFVVACPCGIGLAAPTALLVGSGLAAKFGILARGGGEAFQEAAQLDLIVFDKTGTLTEGGEPQVTDAKLLSNDRWKPEVVLGMAAEIESASSHPLAFALRDYCAANRASSTTASRLEEVAGKGLKAHFTDRKCSVIIGNEAWMKDHEALIPNDIGALMDGWKMDAKSVILLAVLDDTNASQKYEVLAAFAVADQIREEAKQVISHLRDQGISTWMISGDNVTTAKAVARLVGIPENNVIAGVLPHQKAEKIQWLQQTGPKRASSGWKRLFGRRRLNERCIVAMVGDGINDAPALTMADVGIAIGSGSDVAVTSASFILVTSNLRSLLTLADLSRKVFNRVKFNFLWAVMYNLAALPIAAGVVYPAGHARLSPVWASLAMALSSVSVVCSSLHLKLYKEPKF</sequence>
<dbReference type="InterPro" id="IPR008250">
    <property type="entry name" value="ATPase_P-typ_transduc_dom_A_sf"/>
</dbReference>
<dbReference type="PROSITE" id="PS50846">
    <property type="entry name" value="HMA_2"/>
    <property type="match status" value="2"/>
</dbReference>
<dbReference type="InterPro" id="IPR059000">
    <property type="entry name" value="ATPase_P-type_domA"/>
</dbReference>
<feature type="domain" description="HMA" evidence="16">
    <location>
        <begin position="83"/>
        <end position="148"/>
    </location>
</feature>
<dbReference type="InterPro" id="IPR006121">
    <property type="entry name" value="HMA_dom"/>
</dbReference>
<dbReference type="Gene3D" id="3.40.50.1000">
    <property type="entry name" value="HAD superfamily/HAD-like"/>
    <property type="match status" value="1"/>
</dbReference>
<dbReference type="PROSITE" id="PS00154">
    <property type="entry name" value="ATPASE_E1_E2"/>
    <property type="match status" value="1"/>
</dbReference>
<dbReference type="Proteomes" id="UP000305948">
    <property type="component" value="Unassembled WGS sequence"/>
</dbReference>
<dbReference type="InterPro" id="IPR023299">
    <property type="entry name" value="ATPase_P-typ_cyto_dom_N"/>
</dbReference>
<dbReference type="SFLD" id="SFLDF00027">
    <property type="entry name" value="p-type_atpase"/>
    <property type="match status" value="1"/>
</dbReference>
<feature type="transmembrane region" description="Helical" evidence="15">
    <location>
        <begin position="395"/>
        <end position="412"/>
    </location>
</feature>
<evidence type="ECO:0000256" key="1">
    <source>
        <dbReference type="ARBA" id="ARBA00004127"/>
    </source>
</evidence>
<evidence type="ECO:0000256" key="5">
    <source>
        <dbReference type="ARBA" id="ARBA00022723"/>
    </source>
</evidence>
<gene>
    <name evidence="17" type="ORF">OE88DRAFT_1692247</name>
</gene>
<evidence type="ECO:0000256" key="8">
    <source>
        <dbReference type="ARBA" id="ARBA00022840"/>
    </source>
</evidence>
<dbReference type="PROSITE" id="PS01047">
    <property type="entry name" value="HMA_1"/>
    <property type="match status" value="1"/>
</dbReference>
<dbReference type="NCBIfam" id="TIGR01525">
    <property type="entry name" value="ATPase-IB_hvy"/>
    <property type="match status" value="1"/>
</dbReference>
<protein>
    <submittedName>
        <fullName evidence="17">Heavy metal translocatin</fullName>
    </submittedName>
</protein>
<feature type="domain" description="HMA" evidence="16">
    <location>
        <begin position="1"/>
        <end position="57"/>
    </location>
</feature>
<keyword evidence="9" id="KW-0460">Magnesium</keyword>
<evidence type="ECO:0000256" key="14">
    <source>
        <dbReference type="ARBA" id="ARBA00023136"/>
    </source>
</evidence>
<evidence type="ECO:0000256" key="13">
    <source>
        <dbReference type="ARBA" id="ARBA00023065"/>
    </source>
</evidence>
<dbReference type="GO" id="GO:0016020">
    <property type="term" value="C:membrane"/>
    <property type="evidence" value="ECO:0007669"/>
    <property type="project" value="UniProtKB-SubCell"/>
</dbReference>
<feature type="transmembrane region" description="Helical" evidence="15">
    <location>
        <begin position="626"/>
        <end position="654"/>
    </location>
</feature>
<feature type="transmembrane region" description="Helical" evidence="15">
    <location>
        <begin position="583"/>
        <end position="606"/>
    </location>
</feature>
<evidence type="ECO:0000259" key="16">
    <source>
        <dbReference type="PROSITE" id="PS50846"/>
    </source>
</evidence>
<dbReference type="GO" id="GO:0055070">
    <property type="term" value="P:copper ion homeostasis"/>
    <property type="evidence" value="ECO:0007669"/>
    <property type="project" value="TreeGrafter"/>
</dbReference>
<evidence type="ECO:0000256" key="6">
    <source>
        <dbReference type="ARBA" id="ARBA00022737"/>
    </source>
</evidence>
<dbReference type="STRING" id="5364.A0A5C3NE82"/>
<dbReference type="SUPFAM" id="SSF81653">
    <property type="entry name" value="Calcium ATPase, transduction domain A"/>
    <property type="match status" value="1"/>
</dbReference>
<dbReference type="InterPro" id="IPR027256">
    <property type="entry name" value="P-typ_ATPase_IB"/>
</dbReference>
<feature type="transmembrane region" description="Helical" evidence="15">
    <location>
        <begin position="264"/>
        <end position="291"/>
    </location>
</feature>
<evidence type="ECO:0000256" key="7">
    <source>
        <dbReference type="ARBA" id="ARBA00022741"/>
    </source>
</evidence>
<dbReference type="PRINTS" id="PR00119">
    <property type="entry name" value="CATATPASE"/>
</dbReference>
<evidence type="ECO:0000256" key="3">
    <source>
        <dbReference type="ARBA" id="ARBA00022448"/>
    </source>
</evidence>
<keyword evidence="8 15" id="KW-0067">ATP-binding</keyword>
<keyword evidence="3" id="KW-0813">Transport</keyword>
<dbReference type="PANTHER" id="PTHR43520">
    <property type="entry name" value="ATP7, ISOFORM B"/>
    <property type="match status" value="1"/>
</dbReference>
<organism evidence="17 18">
    <name type="scientific">Heliocybe sulcata</name>
    <dbReference type="NCBI Taxonomy" id="5364"/>
    <lineage>
        <taxon>Eukaryota</taxon>
        <taxon>Fungi</taxon>
        <taxon>Dikarya</taxon>
        <taxon>Basidiomycota</taxon>
        <taxon>Agaricomycotina</taxon>
        <taxon>Agaricomycetes</taxon>
        <taxon>Gloeophyllales</taxon>
        <taxon>Gloeophyllaceae</taxon>
        <taxon>Heliocybe</taxon>
    </lineage>
</organism>
<dbReference type="InterPro" id="IPR017969">
    <property type="entry name" value="Heavy-metal-associated_CS"/>
</dbReference>
<dbReference type="EMBL" id="ML213504">
    <property type="protein sequence ID" value="TFK55683.1"/>
    <property type="molecule type" value="Genomic_DNA"/>
</dbReference>
<dbReference type="Pfam" id="PF00702">
    <property type="entry name" value="Hydrolase"/>
    <property type="match status" value="1"/>
</dbReference>
<dbReference type="InterPro" id="IPR018303">
    <property type="entry name" value="ATPase_P-typ_P_site"/>
</dbReference>
<dbReference type="Gene3D" id="2.70.150.10">
    <property type="entry name" value="Calcium-transporting ATPase, cytoplasmic transduction domain A"/>
    <property type="match status" value="1"/>
</dbReference>
<evidence type="ECO:0000256" key="12">
    <source>
        <dbReference type="ARBA" id="ARBA00023008"/>
    </source>
</evidence>
<dbReference type="Pfam" id="PF00122">
    <property type="entry name" value="E1-E2_ATPase"/>
    <property type="match status" value="1"/>
</dbReference>
<dbReference type="OrthoDB" id="432719at2759"/>
<dbReference type="InterPro" id="IPR006122">
    <property type="entry name" value="HMA_Cu_ion-bd"/>
</dbReference>
<keyword evidence="18" id="KW-1185">Reference proteome</keyword>
<dbReference type="GO" id="GO:0005507">
    <property type="term" value="F:copper ion binding"/>
    <property type="evidence" value="ECO:0007669"/>
    <property type="project" value="InterPro"/>
</dbReference>
<dbReference type="InterPro" id="IPR023214">
    <property type="entry name" value="HAD_sf"/>
</dbReference>
<dbReference type="SFLD" id="SFLDG00002">
    <property type="entry name" value="C1.7:_P-type_atpase_like"/>
    <property type="match status" value="1"/>
</dbReference>
<dbReference type="NCBIfam" id="TIGR00003">
    <property type="entry name" value="copper ion binding protein"/>
    <property type="match status" value="2"/>
</dbReference>
<keyword evidence="12" id="KW-0186">Copper</keyword>
<evidence type="ECO:0000313" key="18">
    <source>
        <dbReference type="Proteomes" id="UP000305948"/>
    </source>
</evidence>